<organism evidence="2 3">
    <name type="scientific">Puccinia striiformis</name>
    <dbReference type="NCBI Taxonomy" id="27350"/>
    <lineage>
        <taxon>Eukaryota</taxon>
        <taxon>Fungi</taxon>
        <taxon>Dikarya</taxon>
        <taxon>Basidiomycota</taxon>
        <taxon>Pucciniomycotina</taxon>
        <taxon>Pucciniomycetes</taxon>
        <taxon>Pucciniales</taxon>
        <taxon>Pucciniaceae</taxon>
        <taxon>Puccinia</taxon>
    </lineage>
</organism>
<keyword evidence="3" id="KW-1185">Reference proteome</keyword>
<comment type="caution">
    <text evidence="2">The sequence shown here is derived from an EMBL/GenBank/DDBJ whole genome shotgun (WGS) entry which is preliminary data.</text>
</comment>
<feature type="region of interest" description="Disordered" evidence="1">
    <location>
        <begin position="289"/>
        <end position="361"/>
    </location>
</feature>
<dbReference type="EMBL" id="PKSM01000001">
    <property type="protein sequence ID" value="POW23395.1"/>
    <property type="molecule type" value="Genomic_DNA"/>
</dbReference>
<dbReference type="VEuPathDB" id="FungiDB:PSHT_00068"/>
<feature type="compositionally biased region" description="Polar residues" evidence="1">
    <location>
        <begin position="320"/>
        <end position="339"/>
    </location>
</feature>
<reference evidence="3" key="2">
    <citation type="journal article" date="2018" name="BMC Genomics">
        <title>Genomic insights into host adaptation between the wheat stripe rust pathogen (Puccinia striiformis f. sp. tritici) and the barley stripe rust pathogen (Puccinia striiformis f. sp. hordei).</title>
        <authorList>
            <person name="Xia C."/>
            <person name="Wang M."/>
            <person name="Yin C."/>
            <person name="Cornejo O.E."/>
            <person name="Hulbert S.H."/>
            <person name="Chen X."/>
        </authorList>
    </citation>
    <scope>NUCLEOTIDE SEQUENCE [LARGE SCALE GENOMIC DNA]</scope>
    <source>
        <strain evidence="3">93TX-2</strain>
    </source>
</reference>
<sequence>MADPAGKKHCLTNGLMEQLRARASLKRPPPINPSLSVFLWESPPLAQLYKITFLVRLEADGQEGLGFRFDDTISEKPRQIAWGGMVGTLQSPRCFLDGSQTFLTDSAAKPIERCRRGWHVRIGKVSQIVSLFQNTPVSHTTHLLGIQPGHYTDLTAEFDPDTHITHLPQSTTLETTKSAHENLREPARLLPPSPSSTRKIQEVVYHQKGDLHQNNHSKVFVARPKTHHIISVKKPTDKTTSPSKPIKTIKTNQDYDTTLQEITRYLELSSSKIQQQNVPFPISNIPLYTTSPSRPNTSKPIVSLSTPPIPTSSKDKTKTLGEQSPSVLNSPIKTKNDVPTSPPLSKDSVTNQEISSLTPPPLISASDSNSTLLQTSPLLTSESVCFFFPHSKSRQTLLIPYTELIKVEYLKLALESGKATLSIDQKFSVSSTPEQESRKFIIKTILKLIRFIPGLVFDLQSNLNYSITSDTTPTPINHVKKIVYFGFGTTVSTVSRIGSRLVTLSFETFLESFRIILAEIYRQTLPDHYTLDPHIDEPVLHSSTSIRGIRQSLNRCCHRGLSVLDSLSEFGGCLYSWFGLEDQEEEEDEDEDSDDHHQCVVPDLENSHLHTFVINHITFSTFCGLFDYLKYGAIKFKPLHTNYITRKAWERRRGRISEDESKEEENLTDHTDRLNFMNANSRCLSHHLDFSVPPIHLTASHPASIYVLANRLDLVNLKKLANRQILYELSPFNIYRQLQTASIYDYRTLY</sequence>
<accession>A0A2S4WNP1</accession>
<name>A0A2S4WNP1_9BASI</name>
<evidence type="ECO:0000256" key="1">
    <source>
        <dbReference type="SAM" id="MobiDB-lite"/>
    </source>
</evidence>
<dbReference type="OrthoDB" id="6359816at2759"/>
<feature type="compositionally biased region" description="Polar residues" evidence="1">
    <location>
        <begin position="289"/>
        <end position="306"/>
    </location>
</feature>
<evidence type="ECO:0000313" key="2">
    <source>
        <dbReference type="EMBL" id="POW23395.1"/>
    </source>
</evidence>
<dbReference type="VEuPathDB" id="FungiDB:PSTT_02677"/>
<dbReference type="Proteomes" id="UP000238274">
    <property type="component" value="Unassembled WGS sequence"/>
</dbReference>
<evidence type="ECO:0000313" key="3">
    <source>
        <dbReference type="Proteomes" id="UP000238274"/>
    </source>
</evidence>
<reference evidence="2 3" key="1">
    <citation type="submission" date="2017-12" db="EMBL/GenBank/DDBJ databases">
        <title>Gene loss provides genomic basis for host adaptation in cereal stripe rust fungi.</title>
        <authorList>
            <person name="Xia C."/>
        </authorList>
    </citation>
    <scope>NUCLEOTIDE SEQUENCE [LARGE SCALE GENOMIC DNA]</scope>
    <source>
        <strain evidence="2 3">93TX-2</strain>
    </source>
</reference>
<feature type="compositionally biased region" description="Polar residues" evidence="1">
    <location>
        <begin position="347"/>
        <end position="357"/>
    </location>
</feature>
<dbReference type="AlphaFoldDB" id="A0A2S4WNP1"/>
<gene>
    <name evidence="2" type="ORF">PSHT_00068</name>
</gene>
<protein>
    <submittedName>
        <fullName evidence="2">Uncharacterized protein</fullName>
    </submittedName>
</protein>
<reference evidence="3" key="3">
    <citation type="journal article" date="2018" name="Mol. Plant Microbe Interact.">
        <title>Genome sequence resources for the wheat stripe rust pathogen (Puccinia striiformis f. sp. tritici) and the barley stripe rust pathogen (Puccinia striiformis f. sp. hordei).</title>
        <authorList>
            <person name="Xia C."/>
            <person name="Wang M."/>
            <person name="Yin C."/>
            <person name="Cornejo O.E."/>
            <person name="Hulbert S.H."/>
            <person name="Chen X."/>
        </authorList>
    </citation>
    <scope>NUCLEOTIDE SEQUENCE [LARGE SCALE GENOMIC DNA]</scope>
    <source>
        <strain evidence="3">93TX-2</strain>
    </source>
</reference>
<proteinExistence type="predicted"/>